<dbReference type="PANTHER" id="PTHR28518:SF1">
    <property type="entry name" value="TRNA-SPLICING ENDONUCLEASE SUBUNIT SEN15"/>
    <property type="match status" value="1"/>
</dbReference>
<proteinExistence type="inferred from homology"/>
<accession>A0A166PVF2</accession>
<sequence length="142" mass="16324">MANLVNEINTLQAVRNVSQTVLENLEHQHDWTNVQLMEEPGTPRMLIRGLPPKRLYLHPDDQITALAHEEATGEKLHQHPEYEWVLPVHLSESWSLAQFAAVFDSLPEDKTQANRILLATVHSDSTIVYYIMHEGMVKPRQN</sequence>
<keyword evidence="4" id="KW-0378">Hydrolase</keyword>
<name>A0A166PVF2_9HYPO</name>
<dbReference type="GO" id="GO:0000213">
    <property type="term" value="F:tRNA-intron lyase activity"/>
    <property type="evidence" value="ECO:0007669"/>
    <property type="project" value="TreeGrafter"/>
</dbReference>
<dbReference type="AlphaFoldDB" id="A0A166PVF2"/>
<evidence type="ECO:0000313" key="4">
    <source>
        <dbReference type="EMBL" id="KZZ99330.1"/>
    </source>
</evidence>
<keyword evidence="4" id="KW-0255">Endonuclease</keyword>
<dbReference type="InterPro" id="IPR042777">
    <property type="entry name" value="Sen15_fungi"/>
</dbReference>
<comment type="caution">
    <text evidence="4">The sequence shown here is derived from an EMBL/GenBank/DDBJ whole genome shotgun (WGS) entry which is preliminary data.</text>
</comment>
<dbReference type="SUPFAM" id="SSF53032">
    <property type="entry name" value="tRNA-intron endonuclease catalytic domain-like"/>
    <property type="match status" value="1"/>
</dbReference>
<dbReference type="InterPro" id="IPR036167">
    <property type="entry name" value="tRNA_intron_Endo_cat-like_sf"/>
</dbReference>
<evidence type="ECO:0000259" key="3">
    <source>
        <dbReference type="Pfam" id="PF09631"/>
    </source>
</evidence>
<gene>
    <name evidence="4" type="ORF">AAL_01902</name>
</gene>
<organism evidence="4 5">
    <name type="scientific">Moelleriella libera RCEF 2490</name>
    <dbReference type="NCBI Taxonomy" id="1081109"/>
    <lineage>
        <taxon>Eukaryota</taxon>
        <taxon>Fungi</taxon>
        <taxon>Dikarya</taxon>
        <taxon>Ascomycota</taxon>
        <taxon>Pezizomycotina</taxon>
        <taxon>Sordariomycetes</taxon>
        <taxon>Hypocreomycetidae</taxon>
        <taxon>Hypocreales</taxon>
        <taxon>Clavicipitaceae</taxon>
        <taxon>Moelleriella</taxon>
    </lineage>
</organism>
<evidence type="ECO:0000256" key="1">
    <source>
        <dbReference type="ARBA" id="ARBA00006091"/>
    </source>
</evidence>
<dbReference type="GO" id="GO:0000379">
    <property type="term" value="P:tRNA-type intron splice site recognition and cleavage"/>
    <property type="evidence" value="ECO:0007669"/>
    <property type="project" value="InterPro"/>
</dbReference>
<dbReference type="GO" id="GO:0003676">
    <property type="term" value="F:nucleic acid binding"/>
    <property type="evidence" value="ECO:0007669"/>
    <property type="project" value="InterPro"/>
</dbReference>
<keyword evidence="4" id="KW-0540">Nuclease</keyword>
<dbReference type="OrthoDB" id="10002170at2759"/>
<dbReference type="GO" id="GO:0000214">
    <property type="term" value="C:tRNA-intron endonuclease complex"/>
    <property type="evidence" value="ECO:0007669"/>
    <property type="project" value="InterPro"/>
</dbReference>
<dbReference type="InterPro" id="IPR011856">
    <property type="entry name" value="tRNA_endonuc-like_dom_sf"/>
</dbReference>
<keyword evidence="2" id="KW-0819">tRNA processing</keyword>
<dbReference type="Gene3D" id="3.40.1350.10">
    <property type="match status" value="1"/>
</dbReference>
<dbReference type="Pfam" id="PF09631">
    <property type="entry name" value="Sen15"/>
    <property type="match status" value="1"/>
</dbReference>
<dbReference type="PANTHER" id="PTHR28518">
    <property type="entry name" value="TRNA-SPLICING ENDONUCLEASE SUBUNIT SEN15"/>
    <property type="match status" value="1"/>
</dbReference>
<dbReference type="Proteomes" id="UP000078544">
    <property type="component" value="Unassembled WGS sequence"/>
</dbReference>
<feature type="domain" description="tRNA-splicing endonuclease subunit Sen15" evidence="3">
    <location>
        <begin position="21"/>
        <end position="142"/>
    </location>
</feature>
<keyword evidence="5" id="KW-1185">Reference proteome</keyword>
<dbReference type="EMBL" id="AZGY01000003">
    <property type="protein sequence ID" value="KZZ99330.1"/>
    <property type="molecule type" value="Genomic_DNA"/>
</dbReference>
<dbReference type="InterPro" id="IPR018593">
    <property type="entry name" value="tRNA-endonuc_su_Sen15"/>
</dbReference>
<protein>
    <submittedName>
        <fullName evidence="4">tRNA-splicing endonuclease subunit Sen15</fullName>
    </submittedName>
</protein>
<comment type="similarity">
    <text evidence="1">Belongs to the SEN15 family.</text>
</comment>
<evidence type="ECO:0000313" key="5">
    <source>
        <dbReference type="Proteomes" id="UP000078544"/>
    </source>
</evidence>
<reference evidence="4 5" key="1">
    <citation type="journal article" date="2016" name="Genome Biol. Evol.">
        <title>Divergent and convergent evolution of fungal pathogenicity.</title>
        <authorList>
            <person name="Shang Y."/>
            <person name="Xiao G."/>
            <person name="Zheng P."/>
            <person name="Cen K."/>
            <person name="Zhan S."/>
            <person name="Wang C."/>
        </authorList>
    </citation>
    <scope>NUCLEOTIDE SEQUENCE [LARGE SCALE GENOMIC DNA]</scope>
    <source>
        <strain evidence="4 5">RCEF 2490</strain>
    </source>
</reference>
<evidence type="ECO:0000256" key="2">
    <source>
        <dbReference type="ARBA" id="ARBA00022694"/>
    </source>
</evidence>
<dbReference type="STRING" id="1081109.A0A166PVF2"/>